<feature type="domain" description="NADH:flavin oxidoreductase/NADH oxidase N-terminal" evidence="1">
    <location>
        <begin position="1"/>
        <end position="317"/>
    </location>
</feature>
<comment type="caution">
    <text evidence="2">The sequence shown here is derived from an EMBL/GenBank/DDBJ whole genome shotgun (WGS) entry which is preliminary data.</text>
</comment>
<gene>
    <name evidence="2" type="ORF">GCM10023311_25720</name>
</gene>
<accession>A0ABP9FEA9</accession>
<evidence type="ECO:0000313" key="3">
    <source>
        <dbReference type="Proteomes" id="UP001500433"/>
    </source>
</evidence>
<proteinExistence type="predicted"/>
<dbReference type="InterPro" id="IPR045247">
    <property type="entry name" value="Oye-like"/>
</dbReference>
<dbReference type="Gene3D" id="3.20.20.70">
    <property type="entry name" value="Aldolase class I"/>
    <property type="match status" value="1"/>
</dbReference>
<dbReference type="PANTHER" id="PTHR22893:SF91">
    <property type="entry name" value="NADPH DEHYDROGENASE 2-RELATED"/>
    <property type="match status" value="1"/>
</dbReference>
<dbReference type="PANTHER" id="PTHR22893">
    <property type="entry name" value="NADH OXIDOREDUCTASE-RELATED"/>
    <property type="match status" value="1"/>
</dbReference>
<dbReference type="CDD" id="cd02933">
    <property type="entry name" value="OYE_like_FMN"/>
    <property type="match status" value="1"/>
</dbReference>
<sequence>MAPLTRSRAIGNIPNELMATYYQQRATAGLIISEGTSPSPNGIGYPRIPGAYSDAQIKGWKKISRAVHTKGGKIFVQLMHTGRITAKANMPDGSVTLAPSAIQASGEMFTDLDGLVAHEIPKAMTLQEIKSSQDEFVLASKRLINEANVDGIELHAANGYLLNQFINPKSNQREDDYGGSIENRTRFVLEIAEKVANEIGGDKVGIRLSPYGAFNDLQSNYEALEDTFIYLSQQIAKLNLAYIHVVDQRVAFGAPDFTTDIKKTIKENFKGTIISGGDVDSIAKGEAIIKSGLDLIYVGRPYISNPNFVEKLKNNQELVTPDADTFYTPGEQGYTDY</sequence>
<evidence type="ECO:0000313" key="2">
    <source>
        <dbReference type="EMBL" id="GAA4899322.1"/>
    </source>
</evidence>
<dbReference type="EMBL" id="BAABJH010000006">
    <property type="protein sequence ID" value="GAA4899322.1"/>
    <property type="molecule type" value="Genomic_DNA"/>
</dbReference>
<reference evidence="3" key="1">
    <citation type="journal article" date="2019" name="Int. J. Syst. Evol. Microbiol.">
        <title>The Global Catalogue of Microorganisms (GCM) 10K type strain sequencing project: providing services to taxonomists for standard genome sequencing and annotation.</title>
        <authorList>
            <consortium name="The Broad Institute Genomics Platform"/>
            <consortium name="The Broad Institute Genome Sequencing Center for Infectious Disease"/>
            <person name="Wu L."/>
            <person name="Ma J."/>
        </authorList>
    </citation>
    <scope>NUCLEOTIDE SEQUENCE [LARGE SCALE GENOMIC DNA]</scope>
    <source>
        <strain evidence="3">JCM 18274</strain>
    </source>
</reference>
<organism evidence="2 3">
    <name type="scientific">Flaviramulus aquimarinus</name>
    <dbReference type="NCBI Taxonomy" id="1170456"/>
    <lineage>
        <taxon>Bacteria</taxon>
        <taxon>Pseudomonadati</taxon>
        <taxon>Bacteroidota</taxon>
        <taxon>Flavobacteriia</taxon>
        <taxon>Flavobacteriales</taxon>
        <taxon>Flavobacteriaceae</taxon>
        <taxon>Flaviramulus</taxon>
    </lineage>
</organism>
<evidence type="ECO:0000259" key="1">
    <source>
        <dbReference type="Pfam" id="PF00724"/>
    </source>
</evidence>
<dbReference type="SUPFAM" id="SSF51395">
    <property type="entry name" value="FMN-linked oxidoreductases"/>
    <property type="match status" value="1"/>
</dbReference>
<dbReference type="InterPro" id="IPR013785">
    <property type="entry name" value="Aldolase_TIM"/>
</dbReference>
<protein>
    <submittedName>
        <fullName evidence="2">Alkene reductase</fullName>
    </submittedName>
</protein>
<name>A0ABP9FEA9_9FLAO</name>
<keyword evidence="3" id="KW-1185">Reference proteome</keyword>
<dbReference type="Pfam" id="PF00724">
    <property type="entry name" value="Oxidored_FMN"/>
    <property type="match status" value="1"/>
</dbReference>
<dbReference type="InterPro" id="IPR001155">
    <property type="entry name" value="OxRdtase_FMN_N"/>
</dbReference>
<dbReference type="Proteomes" id="UP001500433">
    <property type="component" value="Unassembled WGS sequence"/>
</dbReference>